<evidence type="ECO:0000313" key="4">
    <source>
        <dbReference type="Proteomes" id="UP001597109"/>
    </source>
</evidence>
<dbReference type="PANTHER" id="PTHR46112">
    <property type="entry name" value="AMINOPEPTIDASE"/>
    <property type="match status" value="1"/>
</dbReference>
<dbReference type="InterPro" id="IPR036005">
    <property type="entry name" value="Creatinase/aminopeptidase-like"/>
</dbReference>
<protein>
    <submittedName>
        <fullName evidence="3">M24 family metallopeptidase</fullName>
    </submittedName>
</protein>
<dbReference type="InterPro" id="IPR000994">
    <property type="entry name" value="Pept_M24"/>
</dbReference>
<accession>A0ABW3LAR0</accession>
<name>A0ABW3LAR0_9BACL</name>
<dbReference type="Gene3D" id="3.90.230.10">
    <property type="entry name" value="Creatinase/methionine aminopeptidase superfamily"/>
    <property type="match status" value="1"/>
</dbReference>
<dbReference type="PANTHER" id="PTHR46112:SF8">
    <property type="entry name" value="CYTOPLASMIC PEPTIDASE PEPQ-RELATED"/>
    <property type="match status" value="1"/>
</dbReference>
<evidence type="ECO:0000256" key="1">
    <source>
        <dbReference type="SAM" id="MobiDB-lite"/>
    </source>
</evidence>
<feature type="domain" description="Peptidase M24" evidence="2">
    <location>
        <begin position="162"/>
        <end position="379"/>
    </location>
</feature>
<sequence>MQLGDPEISKQKLKQATQYMTEDGIDTWLILTREGTDPSCPLLISIRSVHLAAVFIRADGKHKVLTSASDFGNYESIGLFDEVIQYESSIESDFQQLFNSLGIKKLALNISETDHLCDGLTAGLFEWLQDTIGHEQLDSVMISSEPLLKQIRSIKSDKELVLIEEAVRLTDEIYETVFTKIGPGMTEIEMGQLFVEEMKKNGVSNGLGNAFDPPMVCCVRNGLAHRKPADFVILPGDIVIFDFSLKYQNYVSDIARTVYFLKPDEDEAPHDIQHAFDTAKKAIHTTINSMKIGQKGYEVDSVGRKVIEEGGYPTIRHSVGHQVGRDTHDGGTILGPQRTPKRPQVEGKLQMDEIYAIEPTVIQDNGLPCILVEENLVMTTSGARLLSRPQLELILVGSERAG</sequence>
<comment type="caution">
    <text evidence="3">The sequence shown here is derived from an EMBL/GenBank/DDBJ whole genome shotgun (WGS) entry which is preliminary data.</text>
</comment>
<proteinExistence type="predicted"/>
<feature type="region of interest" description="Disordered" evidence="1">
    <location>
        <begin position="321"/>
        <end position="343"/>
    </location>
</feature>
<gene>
    <name evidence="3" type="ORF">ACFQ1X_09705</name>
</gene>
<reference evidence="4" key="1">
    <citation type="journal article" date="2019" name="Int. J. Syst. Evol. Microbiol.">
        <title>The Global Catalogue of Microorganisms (GCM) 10K type strain sequencing project: providing services to taxonomists for standard genome sequencing and annotation.</title>
        <authorList>
            <consortium name="The Broad Institute Genomics Platform"/>
            <consortium name="The Broad Institute Genome Sequencing Center for Infectious Disease"/>
            <person name="Wu L."/>
            <person name="Ma J."/>
        </authorList>
    </citation>
    <scope>NUCLEOTIDE SEQUENCE [LARGE SCALE GENOMIC DNA]</scope>
    <source>
        <strain evidence="4">CCUG 56756</strain>
    </source>
</reference>
<dbReference type="Proteomes" id="UP001597109">
    <property type="component" value="Unassembled WGS sequence"/>
</dbReference>
<dbReference type="Pfam" id="PF00557">
    <property type="entry name" value="Peptidase_M24"/>
    <property type="match status" value="1"/>
</dbReference>
<keyword evidence="4" id="KW-1185">Reference proteome</keyword>
<evidence type="ECO:0000259" key="2">
    <source>
        <dbReference type="Pfam" id="PF00557"/>
    </source>
</evidence>
<dbReference type="InterPro" id="IPR050659">
    <property type="entry name" value="Peptidase_M24B"/>
</dbReference>
<dbReference type="SUPFAM" id="SSF55920">
    <property type="entry name" value="Creatinase/aminopeptidase"/>
    <property type="match status" value="1"/>
</dbReference>
<dbReference type="RefSeq" id="WP_144839811.1">
    <property type="nucleotide sequence ID" value="NZ_JBHTKI010000012.1"/>
</dbReference>
<dbReference type="EMBL" id="JBHTKI010000012">
    <property type="protein sequence ID" value="MFD1031702.1"/>
    <property type="molecule type" value="Genomic_DNA"/>
</dbReference>
<organism evidence="3 4">
    <name type="scientific">Metaplanococcus flavidus</name>
    <dbReference type="NCBI Taxonomy" id="569883"/>
    <lineage>
        <taxon>Bacteria</taxon>
        <taxon>Bacillati</taxon>
        <taxon>Bacillota</taxon>
        <taxon>Bacilli</taxon>
        <taxon>Bacillales</taxon>
        <taxon>Caryophanaceae</taxon>
        <taxon>Metaplanococcus</taxon>
    </lineage>
</organism>
<evidence type="ECO:0000313" key="3">
    <source>
        <dbReference type="EMBL" id="MFD1031702.1"/>
    </source>
</evidence>